<feature type="compositionally biased region" description="Pro residues" evidence="1">
    <location>
        <begin position="15"/>
        <end position="47"/>
    </location>
</feature>
<organism evidence="2 3">
    <name type="scientific">Knipowitschia caucasica</name>
    <name type="common">Caucasian dwarf goby</name>
    <name type="synonym">Pomatoschistus caucasicus</name>
    <dbReference type="NCBI Taxonomy" id="637954"/>
    <lineage>
        <taxon>Eukaryota</taxon>
        <taxon>Metazoa</taxon>
        <taxon>Chordata</taxon>
        <taxon>Craniata</taxon>
        <taxon>Vertebrata</taxon>
        <taxon>Euteleostomi</taxon>
        <taxon>Actinopterygii</taxon>
        <taxon>Neopterygii</taxon>
        <taxon>Teleostei</taxon>
        <taxon>Neoteleostei</taxon>
        <taxon>Acanthomorphata</taxon>
        <taxon>Gobiaria</taxon>
        <taxon>Gobiiformes</taxon>
        <taxon>Gobioidei</taxon>
        <taxon>Gobiidae</taxon>
        <taxon>Gobiinae</taxon>
        <taxon>Knipowitschia</taxon>
    </lineage>
</organism>
<evidence type="ECO:0000313" key="2">
    <source>
        <dbReference type="EMBL" id="CAL1585256.1"/>
    </source>
</evidence>
<dbReference type="AlphaFoldDB" id="A0AAV2K5N6"/>
<dbReference type="Proteomes" id="UP001497482">
    <property type="component" value="Chromosome 17"/>
</dbReference>
<protein>
    <submittedName>
        <fullName evidence="2">Uncharacterized protein</fullName>
    </submittedName>
</protein>
<name>A0AAV2K5N6_KNICA</name>
<gene>
    <name evidence="2" type="ORF">KC01_LOCUS15492</name>
</gene>
<proteinExistence type="predicted"/>
<feature type="compositionally biased region" description="Polar residues" evidence="1">
    <location>
        <begin position="1"/>
        <end position="11"/>
    </location>
</feature>
<dbReference type="EMBL" id="OZ035839">
    <property type="protein sequence ID" value="CAL1585256.1"/>
    <property type="molecule type" value="Genomic_DNA"/>
</dbReference>
<reference evidence="2 3" key="1">
    <citation type="submission" date="2024-04" db="EMBL/GenBank/DDBJ databases">
        <authorList>
            <person name="Waldvogel A.-M."/>
            <person name="Schoenle A."/>
        </authorList>
    </citation>
    <scope>NUCLEOTIDE SEQUENCE [LARGE SCALE GENOMIC DNA]</scope>
</reference>
<keyword evidence="3" id="KW-1185">Reference proteome</keyword>
<accession>A0AAV2K5N6</accession>
<evidence type="ECO:0000313" key="3">
    <source>
        <dbReference type="Proteomes" id="UP001497482"/>
    </source>
</evidence>
<feature type="region of interest" description="Disordered" evidence="1">
    <location>
        <begin position="1"/>
        <end position="69"/>
    </location>
</feature>
<evidence type="ECO:0000256" key="1">
    <source>
        <dbReference type="SAM" id="MobiDB-lite"/>
    </source>
</evidence>
<sequence>MNKTDPGTRSCLSPAPEPGPGARPRSPAPEPGPGARPRSPAPEPGPGARPRSPAPETDTAGAVVPQKAC</sequence>